<dbReference type="EMBL" id="JPVU01000100">
    <property type="protein sequence ID" value="KFN92319.1"/>
    <property type="molecule type" value="Genomic_DNA"/>
</dbReference>
<evidence type="ECO:0000313" key="2">
    <source>
        <dbReference type="Proteomes" id="UP000029380"/>
    </source>
</evidence>
<reference evidence="1 2" key="1">
    <citation type="submission" date="2014-08" db="EMBL/GenBank/DDBJ databases">
        <title>Genome sequence of Tetragenococcus muriaticus.</title>
        <authorList>
            <person name="Chuea-nongthon C."/>
            <person name="Rodtong S."/>
            <person name="Yongsawatdigul J."/>
            <person name="Steele J.L."/>
            <person name="Liu X.-y."/>
            <person name="Speers J."/>
            <person name="Glasner J.D."/>
            <person name="Neeno-Eckwall E.C."/>
        </authorList>
    </citation>
    <scope>NUCLEOTIDE SEQUENCE [LARGE SCALE GENOMIC DNA]</scope>
    <source>
        <strain evidence="1 2">PMC-11-5</strain>
    </source>
</reference>
<dbReference type="Proteomes" id="UP000029380">
    <property type="component" value="Unassembled WGS sequence"/>
</dbReference>
<accession>A0A091C5Z4</accession>
<dbReference type="RefSeq" id="WP_052077187.1">
    <property type="nucleotide sequence ID" value="NZ_JPVU01000100.1"/>
</dbReference>
<protein>
    <submittedName>
        <fullName evidence="1">Uncharacterized protein</fullName>
    </submittedName>
</protein>
<dbReference type="Gene3D" id="3.30.470.20">
    <property type="entry name" value="ATP-grasp fold, B domain"/>
    <property type="match status" value="1"/>
</dbReference>
<evidence type="ECO:0000313" key="1">
    <source>
        <dbReference type="EMBL" id="KFN92319.1"/>
    </source>
</evidence>
<name>A0A091C5Z4_9ENTE</name>
<organism evidence="1 2">
    <name type="scientific">Tetragenococcus muriaticus PMC-11-5</name>
    <dbReference type="NCBI Taxonomy" id="1302649"/>
    <lineage>
        <taxon>Bacteria</taxon>
        <taxon>Bacillati</taxon>
        <taxon>Bacillota</taxon>
        <taxon>Bacilli</taxon>
        <taxon>Lactobacillales</taxon>
        <taxon>Enterococcaceae</taxon>
        <taxon>Tetragenococcus</taxon>
    </lineage>
</organism>
<gene>
    <name evidence="1" type="ORF">TMUPMC115_0978</name>
</gene>
<sequence length="120" mass="13668">MIENASGISYIEFIIKVAVGENIQDSWPEFDKISNQSVCHYEVLANEEGVITNIRGLDDVMEDEDVIFIIPVKQINEEVVLPPKDFESSYLATAIIRGKGYSEVKKKIDRLENKLDYTIQ</sequence>
<dbReference type="AlphaFoldDB" id="A0A091C5Z4"/>
<comment type="caution">
    <text evidence="1">The sequence shown here is derived from an EMBL/GenBank/DDBJ whole genome shotgun (WGS) entry which is preliminary data.</text>
</comment>
<dbReference type="PATRIC" id="fig|1302649.3.peg.979"/>
<proteinExistence type="predicted"/>